<evidence type="ECO:0008006" key="6">
    <source>
        <dbReference type="Google" id="ProtNLM"/>
    </source>
</evidence>
<evidence type="ECO:0000256" key="1">
    <source>
        <dbReference type="ARBA" id="ARBA00023015"/>
    </source>
</evidence>
<dbReference type="CDD" id="cd12148">
    <property type="entry name" value="fungal_TF_MHR"/>
    <property type="match status" value="1"/>
</dbReference>
<evidence type="ECO:0000313" key="5">
    <source>
        <dbReference type="Proteomes" id="UP001140513"/>
    </source>
</evidence>
<keyword evidence="2" id="KW-0804">Transcription</keyword>
<dbReference type="Proteomes" id="UP001140513">
    <property type="component" value="Unassembled WGS sequence"/>
</dbReference>
<gene>
    <name evidence="4" type="ORF">N0V89_005907</name>
</gene>
<reference evidence="4" key="1">
    <citation type="submission" date="2022-10" db="EMBL/GenBank/DDBJ databases">
        <title>Tapping the CABI collections for fungal endophytes: first genome assemblies for Collariella, Neodidymelliopsis, Ascochyta clinopodiicola, Didymella pomorum, Didymosphaeria variabile, Neocosmospora piperis and Neocucurbitaria cava.</title>
        <authorList>
            <person name="Hill R."/>
        </authorList>
    </citation>
    <scope>NUCLEOTIDE SEQUENCE</scope>
    <source>
        <strain evidence="4">IMI 356815</strain>
    </source>
</reference>
<proteinExistence type="predicted"/>
<dbReference type="EMBL" id="JAPEUX010000004">
    <property type="protein sequence ID" value="KAJ4354174.1"/>
    <property type="molecule type" value="Genomic_DNA"/>
</dbReference>
<dbReference type="PANTHER" id="PTHR47840:SF1">
    <property type="entry name" value="ZN(II)2CYS6 TRANSCRIPTION FACTOR (EUROFUNG)"/>
    <property type="match status" value="1"/>
</dbReference>
<keyword evidence="5" id="KW-1185">Reference proteome</keyword>
<comment type="caution">
    <text evidence="4">The sequence shown here is derived from an EMBL/GenBank/DDBJ whole genome shotgun (WGS) entry which is preliminary data.</text>
</comment>
<sequence>MLMLACLAQFISRELSDDEWKRKAEHMASAAIDVVAKEELCCSAEALECLMLEATYHANNGDMRRAFSAVRRAMACGQLLGIHRLHQLSIQQLDKTAPPFDPTYMWYRIVSADRLFSLILGLPQGYSNTLHSHILDLAGLDPEQQLERQHSEIASWILDRNERDPEDTIVTHTIDEALQDATSNLPSEWWLPPALSRVKSRRDMFLETTRLVNQILHFNLINQTHLPYLHLPSPLYGYNKAACATASREILHRYLILQDSGFVAHTCHIVEFFSLIAAVTLTLAHLERHWQDSSQELSILAHVRSSDLAMVERAKVHMARLAACKGSQILDHLLDIENEAYQTRSVGSGTIVKDFPDQGPFFELRIPYYGQLRLNSAKICFQREPDIEDVSLGVKNRGECGEVEDLAVFEDFDFNAFVGDVGAAGLATSFSF</sequence>
<evidence type="ECO:0000256" key="3">
    <source>
        <dbReference type="ARBA" id="ARBA00023242"/>
    </source>
</evidence>
<organism evidence="4 5">
    <name type="scientific">Didymosphaeria variabile</name>
    <dbReference type="NCBI Taxonomy" id="1932322"/>
    <lineage>
        <taxon>Eukaryota</taxon>
        <taxon>Fungi</taxon>
        <taxon>Dikarya</taxon>
        <taxon>Ascomycota</taxon>
        <taxon>Pezizomycotina</taxon>
        <taxon>Dothideomycetes</taxon>
        <taxon>Pleosporomycetidae</taxon>
        <taxon>Pleosporales</taxon>
        <taxon>Massarineae</taxon>
        <taxon>Didymosphaeriaceae</taxon>
        <taxon>Didymosphaeria</taxon>
    </lineage>
</organism>
<dbReference type="RefSeq" id="XP_056071948.1">
    <property type="nucleotide sequence ID" value="XM_056214681.1"/>
</dbReference>
<dbReference type="PANTHER" id="PTHR47840">
    <property type="entry name" value="ZN(II)2CYS6 TRANSCRIPTION FACTOR (EUROFUNG)-RELATED"/>
    <property type="match status" value="1"/>
</dbReference>
<keyword evidence="3" id="KW-0539">Nucleus</keyword>
<keyword evidence="1" id="KW-0805">Transcription regulation</keyword>
<evidence type="ECO:0000256" key="2">
    <source>
        <dbReference type="ARBA" id="ARBA00023163"/>
    </source>
</evidence>
<protein>
    <recommendedName>
        <fullName evidence="6">Transcription factor domain-containing protein</fullName>
    </recommendedName>
</protein>
<name>A0A9W9CBX6_9PLEO</name>
<dbReference type="OrthoDB" id="5392779at2759"/>
<dbReference type="GeneID" id="80909437"/>
<dbReference type="AlphaFoldDB" id="A0A9W9CBX6"/>
<evidence type="ECO:0000313" key="4">
    <source>
        <dbReference type="EMBL" id="KAJ4354174.1"/>
    </source>
</evidence>
<accession>A0A9W9CBX6</accession>